<dbReference type="SFLD" id="SFLDG01067">
    <property type="entry name" value="SPASM/twitch_domain_containing"/>
    <property type="match status" value="1"/>
</dbReference>
<dbReference type="SMART" id="SM00729">
    <property type="entry name" value="Elp3"/>
    <property type="match status" value="1"/>
</dbReference>
<keyword evidence="4" id="KW-0479">Metal-binding</keyword>
<proteinExistence type="predicted"/>
<dbReference type="InterPro" id="IPR050377">
    <property type="entry name" value="Radical_SAM_PqqE_MftC-like"/>
</dbReference>
<sequence length="376" mass="41348">MAPDNVHRQAAHERQARNRWMAETDFSRAPFTIAWEITRACAFSCVHCRADAQHRRNPAELTTEEGYALIDRLTEFGSPILVFTGGDPMMRRDLFELIKYADAAGLRCSLTPTATALPTVARLRRAQQAGVRRIALSLDAPLPEVHDDFRKVAGSWERTMTILRSAKSLGISTQVNTTVTSHNVDLLPEMVTFVQEVGAVQWSVFFLVPMGRGQQLSMISPQQHEEVLVWLYELSRAGGFDVKATAAPMYRRVAAQRGAGGSAIGAGFAFHDGLDRPAQGVNDGRGFLFISHLGDVMPSGFLPIIAGNVRRDDVVDIYRNHPLFRGLRDPERLTGKCGVCEFRDVCGGQRGRAYAVTGDPFASDPACAYVPSGWTA</sequence>
<dbReference type="CDD" id="cd21123">
    <property type="entry name" value="SPASM_MftC-like"/>
    <property type="match status" value="1"/>
</dbReference>
<dbReference type="PANTHER" id="PTHR11228:SF34">
    <property type="entry name" value="TUNGSTEN-CONTAINING ALDEHYDE FERREDOXIN OXIDOREDUCTASE COFACTOR MODIFYING PROTEIN"/>
    <property type="match status" value="1"/>
</dbReference>
<dbReference type="InterPro" id="IPR007197">
    <property type="entry name" value="rSAM"/>
</dbReference>
<dbReference type="GO" id="GO:0051539">
    <property type="term" value="F:4 iron, 4 sulfur cluster binding"/>
    <property type="evidence" value="ECO:0007669"/>
    <property type="project" value="UniProtKB-KW"/>
</dbReference>
<keyword evidence="6" id="KW-0411">Iron-sulfur</keyword>
<evidence type="ECO:0000256" key="2">
    <source>
        <dbReference type="ARBA" id="ARBA00022485"/>
    </source>
</evidence>
<dbReference type="InterPro" id="IPR058240">
    <property type="entry name" value="rSAM_sf"/>
</dbReference>
<evidence type="ECO:0000256" key="3">
    <source>
        <dbReference type="ARBA" id="ARBA00022691"/>
    </source>
</evidence>
<keyword evidence="9" id="KW-1185">Reference proteome</keyword>
<dbReference type="AlphaFoldDB" id="A0A1G9ZD89"/>
<dbReference type="PROSITE" id="PS51918">
    <property type="entry name" value="RADICAL_SAM"/>
    <property type="match status" value="1"/>
</dbReference>
<comment type="cofactor">
    <cofactor evidence="1">
        <name>[4Fe-4S] cluster</name>
        <dbReference type="ChEBI" id="CHEBI:49883"/>
    </cofactor>
</comment>
<dbReference type="Proteomes" id="UP000199004">
    <property type="component" value="Unassembled WGS sequence"/>
</dbReference>
<dbReference type="InterPro" id="IPR017200">
    <property type="entry name" value="PqqE-like"/>
</dbReference>
<evidence type="ECO:0000313" key="8">
    <source>
        <dbReference type="EMBL" id="SDN19328.1"/>
    </source>
</evidence>
<keyword evidence="5" id="KW-0408">Iron</keyword>
<dbReference type="CDD" id="cd01335">
    <property type="entry name" value="Radical_SAM"/>
    <property type="match status" value="1"/>
</dbReference>
<feature type="domain" description="Radical SAM core" evidence="7">
    <location>
        <begin position="27"/>
        <end position="237"/>
    </location>
</feature>
<dbReference type="RefSeq" id="WP_218029380.1">
    <property type="nucleotide sequence ID" value="NZ_BKAE01000007.1"/>
</dbReference>
<dbReference type="GO" id="GO:0046872">
    <property type="term" value="F:metal ion binding"/>
    <property type="evidence" value="ECO:0007669"/>
    <property type="project" value="UniProtKB-KW"/>
</dbReference>
<dbReference type="GO" id="GO:0003824">
    <property type="term" value="F:catalytic activity"/>
    <property type="evidence" value="ECO:0007669"/>
    <property type="project" value="InterPro"/>
</dbReference>
<dbReference type="InterPro" id="IPR006638">
    <property type="entry name" value="Elp3/MiaA/NifB-like_rSAM"/>
</dbReference>
<gene>
    <name evidence="8" type="ORF">SAMN05192576_1697</name>
</gene>
<evidence type="ECO:0000256" key="5">
    <source>
        <dbReference type="ARBA" id="ARBA00023004"/>
    </source>
</evidence>
<dbReference type="PANTHER" id="PTHR11228">
    <property type="entry name" value="RADICAL SAM DOMAIN PROTEIN"/>
    <property type="match status" value="1"/>
</dbReference>
<evidence type="ECO:0000256" key="4">
    <source>
        <dbReference type="ARBA" id="ARBA00022723"/>
    </source>
</evidence>
<dbReference type="SFLD" id="SFLDG01386">
    <property type="entry name" value="main_SPASM_domain-containing"/>
    <property type="match status" value="1"/>
</dbReference>
<dbReference type="SFLD" id="SFLDS00029">
    <property type="entry name" value="Radical_SAM"/>
    <property type="match status" value="1"/>
</dbReference>
<dbReference type="NCBIfam" id="TIGR04053">
    <property type="entry name" value="TIGR04053 family radical SAM/SPASM domain-containing protein"/>
    <property type="match status" value="1"/>
</dbReference>
<dbReference type="Gene3D" id="3.20.20.70">
    <property type="entry name" value="Aldolase class I"/>
    <property type="match status" value="1"/>
</dbReference>
<dbReference type="STRING" id="1005944.SAMN05192576_1697"/>
<keyword evidence="2" id="KW-0004">4Fe-4S</keyword>
<keyword evidence="3" id="KW-0949">S-adenosyl-L-methionine</keyword>
<dbReference type="InterPro" id="IPR013785">
    <property type="entry name" value="Aldolase_TIM"/>
</dbReference>
<organism evidence="8 9">
    <name type="scientific">Nocardioides szechwanensis</name>
    <dbReference type="NCBI Taxonomy" id="1005944"/>
    <lineage>
        <taxon>Bacteria</taxon>
        <taxon>Bacillati</taxon>
        <taxon>Actinomycetota</taxon>
        <taxon>Actinomycetes</taxon>
        <taxon>Propionibacteriales</taxon>
        <taxon>Nocardioidaceae</taxon>
        <taxon>Nocardioides</taxon>
    </lineage>
</organism>
<accession>A0A1G9ZD89</accession>
<protein>
    <submittedName>
        <fullName evidence="8">Radical SAM protein, BA_1875 family</fullName>
    </submittedName>
</protein>
<reference evidence="8 9" key="1">
    <citation type="submission" date="2016-10" db="EMBL/GenBank/DDBJ databases">
        <authorList>
            <person name="de Groot N.N."/>
        </authorList>
    </citation>
    <scope>NUCLEOTIDE SEQUENCE [LARGE SCALE GENOMIC DNA]</scope>
    <source>
        <strain evidence="8 9">CGMCC 1.11147</strain>
    </source>
</reference>
<evidence type="ECO:0000256" key="1">
    <source>
        <dbReference type="ARBA" id="ARBA00001966"/>
    </source>
</evidence>
<dbReference type="Pfam" id="PF04055">
    <property type="entry name" value="Radical_SAM"/>
    <property type="match status" value="1"/>
</dbReference>
<dbReference type="SUPFAM" id="SSF102114">
    <property type="entry name" value="Radical SAM enzymes"/>
    <property type="match status" value="1"/>
</dbReference>
<evidence type="ECO:0000256" key="6">
    <source>
        <dbReference type="ARBA" id="ARBA00023014"/>
    </source>
</evidence>
<dbReference type="PIRSF" id="PIRSF037420">
    <property type="entry name" value="PQQ_syn_pqqE"/>
    <property type="match status" value="1"/>
</dbReference>
<name>A0A1G9ZD89_9ACTN</name>
<evidence type="ECO:0000313" key="9">
    <source>
        <dbReference type="Proteomes" id="UP000199004"/>
    </source>
</evidence>
<dbReference type="EMBL" id="FNIC01000002">
    <property type="protein sequence ID" value="SDN19328.1"/>
    <property type="molecule type" value="Genomic_DNA"/>
</dbReference>
<evidence type="ECO:0000259" key="7">
    <source>
        <dbReference type="PROSITE" id="PS51918"/>
    </source>
</evidence>